<proteinExistence type="predicted"/>
<sequence>MAKNKKKRLKGSFRVNTQKAKKNQNKGLGQRWKEKSKTGESKDFSIPEYQRDIIQFAEKEVYLPEKKEELIKLEKWEREVFTDCFYKNRPRLILVSLAKKNGKSTFSAI</sequence>
<gene>
    <name evidence="2" type="ORF">S12H4_21489</name>
</gene>
<dbReference type="AlphaFoldDB" id="X1SX06"/>
<evidence type="ECO:0000256" key="1">
    <source>
        <dbReference type="SAM" id="MobiDB-lite"/>
    </source>
</evidence>
<organism evidence="2">
    <name type="scientific">marine sediment metagenome</name>
    <dbReference type="NCBI Taxonomy" id="412755"/>
    <lineage>
        <taxon>unclassified sequences</taxon>
        <taxon>metagenomes</taxon>
        <taxon>ecological metagenomes</taxon>
    </lineage>
</organism>
<feature type="compositionally biased region" description="Basic residues" evidence="1">
    <location>
        <begin position="1"/>
        <end position="11"/>
    </location>
</feature>
<reference evidence="2" key="1">
    <citation type="journal article" date="2014" name="Front. Microbiol.">
        <title>High frequency of phylogenetically diverse reductive dehalogenase-homologous genes in deep subseafloor sedimentary metagenomes.</title>
        <authorList>
            <person name="Kawai M."/>
            <person name="Futagami T."/>
            <person name="Toyoda A."/>
            <person name="Takaki Y."/>
            <person name="Nishi S."/>
            <person name="Hori S."/>
            <person name="Arai W."/>
            <person name="Tsubouchi T."/>
            <person name="Morono Y."/>
            <person name="Uchiyama I."/>
            <person name="Ito T."/>
            <person name="Fujiyama A."/>
            <person name="Inagaki F."/>
            <person name="Takami H."/>
        </authorList>
    </citation>
    <scope>NUCLEOTIDE SEQUENCE</scope>
    <source>
        <strain evidence="2">Expedition CK06-06</strain>
    </source>
</reference>
<feature type="region of interest" description="Disordered" evidence="1">
    <location>
        <begin position="1"/>
        <end position="41"/>
    </location>
</feature>
<dbReference type="Gene3D" id="3.40.50.300">
    <property type="entry name" value="P-loop containing nucleotide triphosphate hydrolases"/>
    <property type="match status" value="1"/>
</dbReference>
<feature type="compositionally biased region" description="Basic and acidic residues" evidence="1">
    <location>
        <begin position="31"/>
        <end position="41"/>
    </location>
</feature>
<evidence type="ECO:0000313" key="2">
    <source>
        <dbReference type="EMBL" id="GAI83681.1"/>
    </source>
</evidence>
<comment type="caution">
    <text evidence="2">The sequence shown here is derived from an EMBL/GenBank/DDBJ whole genome shotgun (WGS) entry which is preliminary data.</text>
</comment>
<evidence type="ECO:0008006" key="3">
    <source>
        <dbReference type="Google" id="ProtNLM"/>
    </source>
</evidence>
<name>X1SX06_9ZZZZ</name>
<protein>
    <recommendedName>
        <fullName evidence="3">Terminase large subunit gp17-like C-terminal domain-containing protein</fullName>
    </recommendedName>
</protein>
<dbReference type="EMBL" id="BARW01011058">
    <property type="protein sequence ID" value="GAI83681.1"/>
    <property type="molecule type" value="Genomic_DNA"/>
</dbReference>
<feature type="non-terminal residue" evidence="2">
    <location>
        <position position="109"/>
    </location>
</feature>
<dbReference type="InterPro" id="IPR027417">
    <property type="entry name" value="P-loop_NTPase"/>
</dbReference>
<accession>X1SX06</accession>